<dbReference type="OrthoDB" id="4951845at2759"/>
<dbReference type="AlphaFoldDB" id="F8P433"/>
<dbReference type="Gene3D" id="1.20.1050.10">
    <property type="match status" value="1"/>
</dbReference>
<protein>
    <recommendedName>
        <fullName evidence="1">GST N-terminal domain-containing protein</fullName>
    </recommendedName>
</protein>
<dbReference type="InterPro" id="IPR036249">
    <property type="entry name" value="Thioredoxin-like_sf"/>
</dbReference>
<dbReference type="Pfam" id="PF22041">
    <property type="entry name" value="GST_C_7"/>
    <property type="match status" value="1"/>
</dbReference>
<dbReference type="InterPro" id="IPR004045">
    <property type="entry name" value="Glutathione_S-Trfase_N"/>
</dbReference>
<sequence length="250" mass="27344">MSKPIIFYDIPSKLPGNAWSPNTWKTRYALNIKGVPYTTVWVEYPDIEALAIKIGALPTDSKGDGSPLYTLPIIQDPNTGKVISDSFVIAEYLDVTYTGKNTLFPSGTKPLIEAYEAALLSAIGPFGLMQRGQSCGVLNPSSEKYFRETRESKYGMKIEEFSPAGAKRDADLAKGKEGLSTVHRWLSKNGGGKYILGNTVSYADGITGGWINWIRIIQGPDSAVWKSLASHNGGFWGKYLSDLDTYASVQ</sequence>
<evidence type="ECO:0000259" key="1">
    <source>
        <dbReference type="PROSITE" id="PS50404"/>
    </source>
</evidence>
<dbReference type="SUPFAM" id="SSF52833">
    <property type="entry name" value="Thioredoxin-like"/>
    <property type="match status" value="1"/>
</dbReference>
<dbReference type="GeneID" id="18820209"/>
<dbReference type="KEGG" id="sla:SERLADRAFT_472875"/>
<name>F8P433_SERL9</name>
<reference evidence="2" key="1">
    <citation type="submission" date="2011-04" db="EMBL/GenBank/DDBJ databases">
        <title>Evolution of plant cell wall degrading machinery underlies the functional diversity of forest fungi.</title>
        <authorList>
            <consortium name="US DOE Joint Genome Institute (JGI-PGF)"/>
            <person name="Eastwood D.C."/>
            <person name="Floudas D."/>
            <person name="Binder M."/>
            <person name="Majcherczyk A."/>
            <person name="Schneider P."/>
            <person name="Aerts A."/>
            <person name="Asiegbu F.O."/>
            <person name="Baker S.E."/>
            <person name="Barry K."/>
            <person name="Bendiksby M."/>
            <person name="Blumentritt M."/>
            <person name="Coutinho P.M."/>
            <person name="Cullen D."/>
            <person name="Cullen D."/>
            <person name="Gathman A."/>
            <person name="Goodell B."/>
            <person name="Henrissat B."/>
            <person name="Ihrmark K."/>
            <person name="Kauserud H."/>
            <person name="Kohler A."/>
            <person name="LaButti K."/>
            <person name="Lapidus A."/>
            <person name="Lavin J.L."/>
            <person name="Lee Y.-H."/>
            <person name="Lindquist E."/>
            <person name="Lilly W."/>
            <person name="Lucas S."/>
            <person name="Morin E."/>
            <person name="Murat C."/>
            <person name="Oguiza J.A."/>
            <person name="Park J."/>
            <person name="Pisabarro A.G."/>
            <person name="Riley R."/>
            <person name="Rosling A."/>
            <person name="Salamov A."/>
            <person name="Schmidt O."/>
            <person name="Schmutz J."/>
            <person name="Skrede I."/>
            <person name="Stenlid J."/>
            <person name="Wiebenga A."/>
            <person name="Xie X."/>
            <person name="Kues U."/>
            <person name="Hibbett D.S."/>
            <person name="Hoffmeister D."/>
            <person name="Hogberg N."/>
            <person name="Martin F."/>
            <person name="Grigoriev I.V."/>
            <person name="Watkinson S.C."/>
        </authorList>
    </citation>
    <scope>NUCLEOTIDE SEQUENCE</scope>
    <source>
        <strain evidence="2">S7.9</strain>
    </source>
</reference>
<organism>
    <name type="scientific">Serpula lacrymans var. lacrymans (strain S7.9)</name>
    <name type="common">Dry rot fungus</name>
    <dbReference type="NCBI Taxonomy" id="578457"/>
    <lineage>
        <taxon>Eukaryota</taxon>
        <taxon>Fungi</taxon>
        <taxon>Dikarya</taxon>
        <taxon>Basidiomycota</taxon>
        <taxon>Agaricomycotina</taxon>
        <taxon>Agaricomycetes</taxon>
        <taxon>Agaricomycetidae</taxon>
        <taxon>Boletales</taxon>
        <taxon>Coniophorineae</taxon>
        <taxon>Serpulaceae</taxon>
        <taxon>Serpula</taxon>
    </lineage>
</organism>
<dbReference type="InterPro" id="IPR054416">
    <property type="entry name" value="GST_UstS-like_C"/>
</dbReference>
<gene>
    <name evidence="2" type="ORF">SERLADRAFT_472875</name>
</gene>
<accession>F8P433</accession>
<evidence type="ECO:0000313" key="2">
    <source>
        <dbReference type="EMBL" id="EGO22281.1"/>
    </source>
</evidence>
<dbReference type="Proteomes" id="UP000008064">
    <property type="component" value="Unassembled WGS sequence"/>
</dbReference>
<dbReference type="InterPro" id="IPR036282">
    <property type="entry name" value="Glutathione-S-Trfase_C_sf"/>
</dbReference>
<dbReference type="CDD" id="cd03038">
    <property type="entry name" value="GST_N_etherase_LigE"/>
    <property type="match status" value="1"/>
</dbReference>
<dbReference type="Gene3D" id="3.40.30.10">
    <property type="entry name" value="Glutaredoxin"/>
    <property type="match status" value="1"/>
</dbReference>
<dbReference type="PROSITE" id="PS50404">
    <property type="entry name" value="GST_NTER"/>
    <property type="match status" value="1"/>
</dbReference>
<dbReference type="Pfam" id="PF13409">
    <property type="entry name" value="GST_N_2"/>
    <property type="match status" value="1"/>
</dbReference>
<dbReference type="RefSeq" id="XP_007320819.1">
    <property type="nucleotide sequence ID" value="XM_007320757.1"/>
</dbReference>
<dbReference type="SUPFAM" id="SSF47616">
    <property type="entry name" value="GST C-terminal domain-like"/>
    <property type="match status" value="1"/>
</dbReference>
<dbReference type="HOGENOM" id="CLU_011226_4_0_1"/>
<feature type="domain" description="GST N-terminal" evidence="1">
    <location>
        <begin position="10"/>
        <end position="101"/>
    </location>
</feature>
<proteinExistence type="predicted"/>
<dbReference type="EMBL" id="GL945437">
    <property type="protein sequence ID" value="EGO22281.1"/>
    <property type="molecule type" value="Genomic_DNA"/>
</dbReference>